<dbReference type="Pfam" id="PF19040">
    <property type="entry name" value="SGNH"/>
    <property type="match status" value="1"/>
</dbReference>
<dbReference type="Pfam" id="PF01757">
    <property type="entry name" value="Acyl_transf_3"/>
    <property type="match status" value="1"/>
</dbReference>
<dbReference type="Proteomes" id="UP000806528">
    <property type="component" value="Unassembled WGS sequence"/>
</dbReference>
<feature type="compositionally biased region" description="Pro residues" evidence="1">
    <location>
        <begin position="1"/>
        <end position="12"/>
    </location>
</feature>
<name>A0ABR9PC08_9ACTN</name>
<keyword evidence="2" id="KW-1133">Transmembrane helix</keyword>
<feature type="domain" description="Acyltransferase 3" evidence="3">
    <location>
        <begin position="33"/>
        <end position="357"/>
    </location>
</feature>
<evidence type="ECO:0000259" key="4">
    <source>
        <dbReference type="Pfam" id="PF19040"/>
    </source>
</evidence>
<evidence type="ECO:0000313" key="5">
    <source>
        <dbReference type="EMBL" id="MBE3001368.1"/>
    </source>
</evidence>
<feature type="transmembrane region" description="Helical" evidence="2">
    <location>
        <begin position="171"/>
        <end position="188"/>
    </location>
</feature>
<dbReference type="PANTHER" id="PTHR23028:SF53">
    <property type="entry name" value="ACYL_TRANSF_3 DOMAIN-CONTAINING PROTEIN"/>
    <property type="match status" value="1"/>
</dbReference>
<evidence type="ECO:0000256" key="1">
    <source>
        <dbReference type="SAM" id="MobiDB-lite"/>
    </source>
</evidence>
<feature type="transmembrane region" description="Helical" evidence="2">
    <location>
        <begin position="278"/>
        <end position="298"/>
    </location>
</feature>
<protein>
    <submittedName>
        <fullName evidence="5">Acyltransferase</fullName>
    </submittedName>
</protein>
<gene>
    <name evidence="5" type="ORF">IDM40_22135</name>
</gene>
<organism evidence="5 6">
    <name type="scientific">Nocardiopsis coralli</name>
    <dbReference type="NCBI Taxonomy" id="2772213"/>
    <lineage>
        <taxon>Bacteria</taxon>
        <taxon>Bacillati</taxon>
        <taxon>Actinomycetota</taxon>
        <taxon>Actinomycetes</taxon>
        <taxon>Streptosporangiales</taxon>
        <taxon>Nocardiopsidaceae</taxon>
        <taxon>Nocardiopsis</taxon>
    </lineage>
</organism>
<dbReference type="InterPro" id="IPR043968">
    <property type="entry name" value="SGNH"/>
</dbReference>
<keyword evidence="2" id="KW-0812">Transmembrane</keyword>
<dbReference type="EMBL" id="JADBGI010000023">
    <property type="protein sequence ID" value="MBE3001368.1"/>
    <property type="molecule type" value="Genomic_DNA"/>
</dbReference>
<feature type="transmembrane region" description="Helical" evidence="2">
    <location>
        <begin position="99"/>
        <end position="121"/>
    </location>
</feature>
<dbReference type="InterPro" id="IPR050879">
    <property type="entry name" value="Acyltransferase_3"/>
</dbReference>
<feature type="transmembrane region" description="Helical" evidence="2">
    <location>
        <begin position="256"/>
        <end position="272"/>
    </location>
</feature>
<keyword evidence="5" id="KW-0012">Acyltransferase</keyword>
<evidence type="ECO:0000256" key="2">
    <source>
        <dbReference type="SAM" id="Phobius"/>
    </source>
</evidence>
<feature type="transmembrane region" description="Helical" evidence="2">
    <location>
        <begin position="338"/>
        <end position="356"/>
    </location>
</feature>
<dbReference type="GO" id="GO:0016746">
    <property type="term" value="F:acyltransferase activity"/>
    <property type="evidence" value="ECO:0007669"/>
    <property type="project" value="UniProtKB-KW"/>
</dbReference>
<proteinExistence type="predicted"/>
<evidence type="ECO:0000313" key="6">
    <source>
        <dbReference type="Proteomes" id="UP000806528"/>
    </source>
</evidence>
<comment type="caution">
    <text evidence="5">The sequence shown here is derived from an EMBL/GenBank/DDBJ whole genome shotgun (WGS) entry which is preliminary data.</text>
</comment>
<keyword evidence="2" id="KW-0472">Membrane</keyword>
<feature type="region of interest" description="Disordered" evidence="1">
    <location>
        <begin position="1"/>
        <end position="28"/>
    </location>
</feature>
<accession>A0ABR9PC08</accession>
<dbReference type="RefSeq" id="WP_193123960.1">
    <property type="nucleotide sequence ID" value="NZ_JADBGI010000023.1"/>
</dbReference>
<keyword evidence="5" id="KW-0808">Transferase</keyword>
<sequence length="686" mass="73762">MRPLFVRPPTPSTPEKKDHGASVPDTGRRFRPEVQGLRAVAVLLVLVYHLDPDLLPGGYVGVDVFFVISGFLITSLLYREADKHGRVSIARFYVRRVRRLLPASTVVLLVTGAVSLVFLPVTRLSDTAWQLIASAVYAENLYLAHQAVDYLASDAPPSPVQHFWSLAVEEQFYLVWPLLFVLWAWAVRRWRATPVLLGAVLATVLVGSLAHSVSYTAQDPAAAYFLPTTRAWELAVGGLLAVVLAHRTLPAAARTPLVWAGLASIGVSAVVYSDATAFPGWAALLPVLGSAAVIAAGRTETPLNWGAAQFVGDISYSLYLWHWPLIVFALTWTGATSLGALEIVVVAAASVVLAWLTKVCVEDPVRERGLVPGARSAVVVAVAGIVAVSAVGAASLARVGQYSSVPFDPRVHVGAAALEEGTASTGADLYPALVEAEQDIPALYDEECQAQRADVVLRTDCVYGDPEGDRTVVVVGDSHAAQWVPALDRIGTERGWRVVTLTKSACAFTAAPVRWSDGSRYDECAQWNDAVLAELPDLDADVVFSSASVRTEPLNAGDDPTGALAEGLATQWEKAAPLTDQFVAVRDTPVADRDLFACLEENTDDLAECALTREEAFAKEDPQVQAASAMEDDVHLLDLSDLFCAEDRCDAVVGNVVVYRDYHHMTATYAELLSDQLAGRIEQVMS</sequence>
<feature type="transmembrane region" description="Helical" evidence="2">
    <location>
        <begin position="221"/>
        <end position="244"/>
    </location>
</feature>
<feature type="domain" description="SGNH" evidence="4">
    <location>
        <begin position="457"/>
        <end position="678"/>
    </location>
</feature>
<feature type="transmembrane region" description="Helical" evidence="2">
    <location>
        <begin position="56"/>
        <end position="78"/>
    </location>
</feature>
<feature type="transmembrane region" description="Helical" evidence="2">
    <location>
        <begin position="195"/>
        <end position="215"/>
    </location>
</feature>
<evidence type="ECO:0000259" key="3">
    <source>
        <dbReference type="Pfam" id="PF01757"/>
    </source>
</evidence>
<feature type="transmembrane region" description="Helical" evidence="2">
    <location>
        <begin position="377"/>
        <end position="397"/>
    </location>
</feature>
<feature type="transmembrane region" description="Helical" evidence="2">
    <location>
        <begin position="310"/>
        <end position="332"/>
    </location>
</feature>
<dbReference type="InterPro" id="IPR002656">
    <property type="entry name" value="Acyl_transf_3_dom"/>
</dbReference>
<keyword evidence="6" id="KW-1185">Reference proteome</keyword>
<reference evidence="5 6" key="1">
    <citation type="submission" date="2020-09" db="EMBL/GenBank/DDBJ databases">
        <title>Diversity and distribution of actinomycetes associated with coral in the coast of Hainan.</title>
        <authorList>
            <person name="Li F."/>
        </authorList>
    </citation>
    <scope>NUCLEOTIDE SEQUENCE [LARGE SCALE GENOMIC DNA]</scope>
    <source>
        <strain evidence="5 6">HNM0947</strain>
    </source>
</reference>
<feature type="compositionally biased region" description="Basic and acidic residues" evidence="1">
    <location>
        <begin position="14"/>
        <end position="28"/>
    </location>
</feature>
<dbReference type="PANTHER" id="PTHR23028">
    <property type="entry name" value="ACETYLTRANSFERASE"/>
    <property type="match status" value="1"/>
</dbReference>